<evidence type="ECO:0000313" key="23">
    <source>
        <dbReference type="EMBL" id="KAK5579855.1"/>
    </source>
</evidence>
<dbReference type="FunFam" id="3.30.365.10:FF:000003">
    <property type="entry name" value="Aldehyde oxidase 1"/>
    <property type="match status" value="1"/>
</dbReference>
<dbReference type="InterPro" id="IPR001041">
    <property type="entry name" value="2Fe-2S_ferredoxin-type"/>
</dbReference>
<keyword evidence="9 19" id="KW-0274">FAD</keyword>
<evidence type="ECO:0000256" key="13">
    <source>
        <dbReference type="ARBA" id="ARBA00023027"/>
    </source>
</evidence>
<dbReference type="FunFam" id="3.10.20.30:FF:000012">
    <property type="entry name" value="Xanthine dehydrogenase/oxidase"/>
    <property type="match status" value="1"/>
</dbReference>
<dbReference type="PANTHER" id="PTHR45444:SF3">
    <property type="entry name" value="XANTHINE DEHYDROGENASE"/>
    <property type="match status" value="1"/>
</dbReference>
<evidence type="ECO:0000256" key="1">
    <source>
        <dbReference type="ARBA" id="ARBA00001974"/>
    </source>
</evidence>
<dbReference type="Pfam" id="PF00941">
    <property type="entry name" value="FAD_binding_5"/>
    <property type="match status" value="1"/>
</dbReference>
<evidence type="ECO:0000256" key="18">
    <source>
        <dbReference type="PIRSR" id="PIRSR000127-1"/>
    </source>
</evidence>
<dbReference type="SMART" id="SM01092">
    <property type="entry name" value="CO_deh_flav_C"/>
    <property type="match status" value="1"/>
</dbReference>
<dbReference type="InterPro" id="IPR016167">
    <property type="entry name" value="FAD-bd_PCMH_sub1"/>
</dbReference>
<evidence type="ECO:0000256" key="14">
    <source>
        <dbReference type="ARBA" id="ARBA00023140"/>
    </source>
</evidence>
<dbReference type="SUPFAM" id="SSF56003">
    <property type="entry name" value="Molybdenum cofactor-binding domain"/>
    <property type="match status" value="1"/>
</dbReference>
<evidence type="ECO:0000256" key="10">
    <source>
        <dbReference type="ARBA" id="ARBA00023002"/>
    </source>
</evidence>
<feature type="domain" description="FAD-binding PCMH-type" evidence="22">
    <location>
        <begin position="256"/>
        <end position="450"/>
    </location>
</feature>
<dbReference type="GO" id="GO:0071949">
    <property type="term" value="F:FAD binding"/>
    <property type="evidence" value="ECO:0007669"/>
    <property type="project" value="InterPro"/>
</dbReference>
<gene>
    <name evidence="23" type="ORF">RB653_009543</name>
</gene>
<feature type="binding site" evidence="20">
    <location>
        <position position="132"/>
    </location>
    <ligand>
        <name>[2Fe-2S] cluster</name>
        <dbReference type="ChEBI" id="CHEBI:190135"/>
        <label>2</label>
    </ligand>
</feature>
<comment type="subcellular location">
    <subcellularLocation>
        <location evidence="2">Peroxisome</location>
    </subcellularLocation>
</comment>
<dbReference type="PIRSF" id="PIRSF000127">
    <property type="entry name" value="Xanthine_DH"/>
    <property type="match status" value="1"/>
</dbReference>
<dbReference type="Pfam" id="PF20256">
    <property type="entry name" value="MoCoBD_2"/>
    <property type="match status" value="1"/>
</dbReference>
<feature type="active site" description="Proton acceptor" evidence="18">
    <location>
        <position position="1305"/>
    </location>
</feature>
<keyword evidence="5 20" id="KW-0500">Molybdenum</keyword>
<evidence type="ECO:0000256" key="17">
    <source>
        <dbReference type="ARBA" id="ARBA00049517"/>
    </source>
</evidence>
<evidence type="ECO:0000256" key="16">
    <source>
        <dbReference type="ARBA" id="ARBA00049017"/>
    </source>
</evidence>
<feature type="binding site" evidence="19">
    <location>
        <begin position="379"/>
        <end position="383"/>
    </location>
    <ligand>
        <name>FAD</name>
        <dbReference type="ChEBI" id="CHEBI:57692"/>
    </ligand>
</feature>
<evidence type="ECO:0000313" key="24">
    <source>
        <dbReference type="Proteomes" id="UP001344447"/>
    </source>
</evidence>
<dbReference type="PROSITE" id="PS51387">
    <property type="entry name" value="FAD_PCMH"/>
    <property type="match status" value="1"/>
</dbReference>
<keyword evidence="7 20" id="KW-0001">2Fe-2S</keyword>
<feature type="binding site" evidence="19">
    <location>
        <position position="392"/>
    </location>
    <ligand>
        <name>FAD</name>
        <dbReference type="ChEBI" id="CHEBI:57692"/>
    </ligand>
</feature>
<dbReference type="PROSITE" id="PS51085">
    <property type="entry name" value="2FE2S_FER_2"/>
    <property type="match status" value="1"/>
</dbReference>
<dbReference type="InterPro" id="IPR000674">
    <property type="entry name" value="Ald_Oxase/Xan_DH_a/b"/>
</dbReference>
<comment type="cofactor">
    <cofactor evidence="20">
        <name>[2Fe-2S] cluster</name>
        <dbReference type="ChEBI" id="CHEBI:190135"/>
    </cofactor>
    <text evidence="20">Binds 2 [2Fe-2S] clusters.</text>
</comment>
<dbReference type="SUPFAM" id="SSF56176">
    <property type="entry name" value="FAD-binding/transporter-associated domain-like"/>
    <property type="match status" value="1"/>
</dbReference>
<keyword evidence="24" id="KW-1185">Reference proteome</keyword>
<feature type="binding site" evidence="19">
    <location>
        <position position="843"/>
    </location>
    <ligand>
        <name>substrate</name>
    </ligand>
</feature>
<dbReference type="GO" id="GO:0004854">
    <property type="term" value="F:xanthine dehydrogenase activity"/>
    <property type="evidence" value="ECO:0007669"/>
    <property type="project" value="UniProtKB-EC"/>
</dbReference>
<dbReference type="Proteomes" id="UP001344447">
    <property type="component" value="Unassembled WGS sequence"/>
</dbReference>
<dbReference type="Gene3D" id="3.10.20.30">
    <property type="match status" value="1"/>
</dbReference>
<dbReference type="EC" id="1.17.1.4" evidence="4"/>
<dbReference type="PROSITE" id="PS00197">
    <property type="entry name" value="2FE2S_FER_1"/>
    <property type="match status" value="1"/>
</dbReference>
<comment type="caution">
    <text evidence="23">The sequence shown here is derived from an EMBL/GenBank/DDBJ whole genome shotgun (WGS) entry which is preliminary data.</text>
</comment>
<evidence type="ECO:0000256" key="5">
    <source>
        <dbReference type="ARBA" id="ARBA00022505"/>
    </source>
</evidence>
<comment type="catalytic activity">
    <reaction evidence="17">
        <text>hypoxanthine + NAD(+) + H2O = xanthine + NADH + H(+)</text>
        <dbReference type="Rhea" id="RHEA:24670"/>
        <dbReference type="ChEBI" id="CHEBI:15377"/>
        <dbReference type="ChEBI" id="CHEBI:15378"/>
        <dbReference type="ChEBI" id="CHEBI:17368"/>
        <dbReference type="ChEBI" id="CHEBI:17712"/>
        <dbReference type="ChEBI" id="CHEBI:57540"/>
        <dbReference type="ChEBI" id="CHEBI:57945"/>
        <dbReference type="EC" id="1.17.1.4"/>
    </reaction>
</comment>
<dbReference type="FunFam" id="3.90.1170.50:FF:000001">
    <property type="entry name" value="Aldehyde oxidase 1"/>
    <property type="match status" value="1"/>
</dbReference>
<dbReference type="InterPro" id="IPR002346">
    <property type="entry name" value="Mopterin_DH_FAD-bd"/>
</dbReference>
<dbReference type="Pfam" id="PF00111">
    <property type="entry name" value="Fer2"/>
    <property type="match status" value="1"/>
</dbReference>
<dbReference type="Pfam" id="PF03450">
    <property type="entry name" value="CO_deh_flav_C"/>
    <property type="match status" value="1"/>
</dbReference>
<dbReference type="InterPro" id="IPR012675">
    <property type="entry name" value="Beta-grasp_dom_sf"/>
</dbReference>
<feature type="binding site" evidence="20">
    <location>
        <position position="808"/>
    </location>
    <ligand>
        <name>Mo-molybdopterin</name>
        <dbReference type="ChEBI" id="CHEBI:71302"/>
    </ligand>
    <ligandPart>
        <name>Mo</name>
        <dbReference type="ChEBI" id="CHEBI:28685"/>
    </ligandPart>
</feature>
<keyword evidence="10" id="KW-0560">Oxidoreductase</keyword>
<feature type="binding site" evidence="20">
    <location>
        <position position="839"/>
    </location>
    <ligand>
        <name>Mo-molybdopterin</name>
        <dbReference type="ChEBI" id="CHEBI:71302"/>
    </ligand>
    <ligandPart>
        <name>Mo</name>
        <dbReference type="ChEBI" id="CHEBI:28685"/>
    </ligandPart>
</feature>
<reference evidence="23 24" key="1">
    <citation type="submission" date="2023-11" db="EMBL/GenBank/DDBJ databases">
        <title>Dfirmibasis_genome.</title>
        <authorList>
            <person name="Edelbroek B."/>
            <person name="Kjellin J."/>
            <person name="Jerlstrom-Hultqvist J."/>
            <person name="Soderbom F."/>
        </authorList>
    </citation>
    <scope>NUCLEOTIDE SEQUENCE [LARGE SCALE GENOMIC DNA]</scope>
    <source>
        <strain evidence="23 24">TNS-C-14</strain>
    </source>
</reference>
<dbReference type="Gene3D" id="1.10.150.120">
    <property type="entry name" value="[2Fe-2S]-binding domain"/>
    <property type="match status" value="1"/>
</dbReference>
<sequence length="1360" mass="150167">MINNETLNGKEPFSKKENQLLFFLNGEKVIIDEPNPELSTLDYIRSIGLTGLKRGCSEGACGSCTFMLSSVVKDTDHNTNGFRIVHRAVNGCLYPLCALDGMAVTTIEGLGSVNKGLHSIQERISENSGSQCGFCTPGIIMALYAFLRSNPNSSQKDIEQNFDGNLCRCTGYRPILDVAKSFANDQSSSQQEELALPPMATIDDKKDETQMICPGTGKPCNCKTKTSHIPNKPIELNSEPIFPPFLMDYKKEPLKFTGSRVTWYTPTTLEELLKIKKEKTNAKIVVGNTEIGIETRFRSIVYPTIICPTRVEQLIQIEKEDQGIRVGASVTLTELKSYLSTIIKSTEKDEEANKKNGTFKAIISQLKWFAGNQVRNAASIGGNLCTASPISDLNPVLLAAGSILTMVSLDDNGIKQSRQVPINQFFLRYRVVDIKPEEILESVFIPYTRPLEFIQAYKQSRRREDDIAIVSCCFRVLLEPIAESASNIIETNFKIKDCVLAYGGMNVKAVTCEKTEKQLIGSIWSRGLLNDACMNLEQDLPLAAGAPGGMIEYRRSLTTSFFFKYFLTVSKQLFHISNGNPLYSVSDKEQSATDSYTRPLSFGEQNYQTQPEKHPITQPIKHQSADKQVTGEALYVDDVKTKSLYAVMVPSLKAHANIKSVDPSKALKAPGVKAFFSAKDIPGINDCGPVIHDEEVFVTKTALFHGAPIGCIVAETHIQALEASKLVAIEYEELPAVTSIEDAIAKQSFFPFTHVLKDGDMEKGWSESDHIIDGEFKVGAQEHFYLEPNGTLVIPGEGREMTVIASTQNPTKTQAIVASVLGIGQNQVVCKLKRLGGGFGGKESRSIFSSCVAAVASYHTKEPVRIILDRDTDMSTTGTRHPFIGRYRVGVTKEGLIKALDLELYADAGYSYDISVGVLDRAIFHSENSYKIPNVNIVGRLCKTNLPSNTAFRGYGGPQAMIICENWVEKISKTLGIDSYKIRELNFYKEGEITAYQQTVENNNMKRLWDELMVKSRYHERLLEVEKFNKENRYKKRGISIIPTKFGMSFTVKTLNQAGALVHVYTDGTVLVTHGGTEMGQGLNTKMIQIAARAFNLPVSDVFISETSTDKVANTAPTAASVSSDLNGMAVLDACQQILKRMEPIREKNPDVSFKQLCTLCFVERVNLSANGFYATPNVGYVFKDSGVGEGKPFNYYNFGAACSEVEIDTLTGDHTTLRSDVILDVGDSLNPTIDIGQVEGAFIQGMGWSTLEEVVTFPSGYMFTRGPSTYKIPGFNDVPIEFNVSLLSDAPNPKAIHSSKGVGEPPLFLGSSVYFAIRQAITSARLENNLTNWFDLQSPATCERIRTSCLDNFVLQFRK</sequence>
<keyword evidence="6" id="KW-0285">Flavoprotein</keyword>
<dbReference type="EMBL" id="JAVFKY010000003">
    <property type="protein sequence ID" value="KAK5579855.1"/>
    <property type="molecule type" value="Genomic_DNA"/>
</dbReference>
<name>A0AAN7U6C2_9MYCE</name>
<keyword evidence="12 20" id="KW-0411">Iron-sulfur</keyword>
<feature type="binding site" evidence="19">
    <location>
        <begin position="284"/>
        <end position="291"/>
    </location>
    <ligand>
        <name>FAD</name>
        <dbReference type="ChEBI" id="CHEBI:57692"/>
    </ligand>
</feature>
<feature type="domain" description="2Fe-2S ferredoxin-type" evidence="21">
    <location>
        <begin position="18"/>
        <end position="110"/>
    </location>
</feature>
<evidence type="ECO:0000256" key="3">
    <source>
        <dbReference type="ARBA" id="ARBA00006849"/>
    </source>
</evidence>
<dbReference type="SUPFAM" id="SSF54665">
    <property type="entry name" value="CO dehydrogenase molybdoprotein N-domain-like"/>
    <property type="match status" value="1"/>
</dbReference>
<accession>A0AAN7U6C2</accession>
<feature type="binding site" evidence="20">
    <location>
        <position position="169"/>
    </location>
    <ligand>
        <name>[2Fe-2S] cluster</name>
        <dbReference type="ChEBI" id="CHEBI:190135"/>
        <label>2</label>
    </ligand>
</feature>
<keyword evidence="11 20" id="KW-0408">Iron</keyword>
<dbReference type="InterPro" id="IPR036856">
    <property type="entry name" value="Ald_Oxase/Xan_DH_a/b_sf"/>
</dbReference>
<comment type="cofactor">
    <cofactor evidence="15">
        <name>[2Fe-2S] cluster</name>
        <dbReference type="ChEBI" id="CHEBI:190135"/>
    </cofactor>
</comment>
<evidence type="ECO:0000256" key="9">
    <source>
        <dbReference type="ARBA" id="ARBA00022827"/>
    </source>
</evidence>
<evidence type="ECO:0000256" key="2">
    <source>
        <dbReference type="ARBA" id="ARBA00004275"/>
    </source>
</evidence>
<feature type="binding site" evidence="20">
    <location>
        <position position="64"/>
    </location>
    <ligand>
        <name>[2Fe-2S] cluster</name>
        <dbReference type="ChEBI" id="CHEBI:190135"/>
        <label>1</label>
    </ligand>
</feature>
<dbReference type="InterPro" id="IPR037165">
    <property type="entry name" value="AldOxase/xan_DH_Mopterin-bd_sf"/>
</dbReference>
<feature type="binding site" evidence="19">
    <location>
        <position position="440"/>
    </location>
    <ligand>
        <name>FAD</name>
        <dbReference type="ChEBI" id="CHEBI:57692"/>
    </ligand>
</feature>
<dbReference type="InterPro" id="IPR036318">
    <property type="entry name" value="FAD-bd_PCMH-like_sf"/>
</dbReference>
<feature type="binding site" evidence="19">
    <location>
        <position position="1051"/>
    </location>
    <ligand>
        <name>substrate</name>
    </ligand>
</feature>
<feature type="binding site" evidence="19">
    <location>
        <position position="921"/>
    </location>
    <ligand>
        <name>substrate</name>
    </ligand>
</feature>
<feature type="binding site" evidence="20">
    <location>
        <position position="167"/>
    </location>
    <ligand>
        <name>[2Fe-2S] cluster</name>
        <dbReference type="ChEBI" id="CHEBI:190135"/>
        <label>2</label>
    </ligand>
</feature>
<dbReference type="InterPro" id="IPR002888">
    <property type="entry name" value="2Fe-2S-bd"/>
</dbReference>
<dbReference type="CDD" id="cd00207">
    <property type="entry name" value="fer2"/>
    <property type="match status" value="1"/>
</dbReference>
<dbReference type="InterPro" id="IPR036884">
    <property type="entry name" value="2Fe-2S-bd_dom_sf"/>
</dbReference>
<dbReference type="InterPro" id="IPR006058">
    <property type="entry name" value="2Fe2S_fd_BS"/>
</dbReference>
<dbReference type="InterPro" id="IPR008274">
    <property type="entry name" value="AldOxase/xan_DH_MoCoBD1"/>
</dbReference>
<evidence type="ECO:0000256" key="7">
    <source>
        <dbReference type="ARBA" id="ARBA00022714"/>
    </source>
</evidence>
<feature type="binding site" evidence="20">
    <location>
        <position position="1120"/>
    </location>
    <ligand>
        <name>Mo-molybdopterin</name>
        <dbReference type="ChEBI" id="CHEBI:71302"/>
    </ligand>
    <ligandPart>
        <name>Mo</name>
        <dbReference type="ChEBI" id="CHEBI:28685"/>
    </ligandPart>
</feature>
<dbReference type="GO" id="GO:0005777">
    <property type="term" value="C:peroxisome"/>
    <property type="evidence" value="ECO:0007669"/>
    <property type="project" value="UniProtKB-SubCell"/>
</dbReference>
<evidence type="ECO:0000256" key="19">
    <source>
        <dbReference type="PIRSR" id="PIRSR000127-2"/>
    </source>
</evidence>
<dbReference type="InterPro" id="IPR046867">
    <property type="entry name" value="AldOxase/xan_DH_MoCoBD2"/>
</dbReference>
<evidence type="ECO:0000256" key="15">
    <source>
        <dbReference type="ARBA" id="ARBA00034078"/>
    </source>
</evidence>
<dbReference type="FunFam" id="3.30.365.10:FF:000004">
    <property type="entry name" value="Xanthine dehydrogenase oxidase"/>
    <property type="match status" value="1"/>
</dbReference>
<dbReference type="Pfam" id="PF01315">
    <property type="entry name" value="Ald_Xan_dh_C"/>
    <property type="match status" value="1"/>
</dbReference>
<dbReference type="Gene3D" id="3.30.43.10">
    <property type="entry name" value="Uridine Diphospho-n-acetylenolpyruvylglucosamine Reductase, domain 2"/>
    <property type="match status" value="1"/>
</dbReference>
<comment type="cofactor">
    <cofactor evidence="20">
        <name>Mo-molybdopterin</name>
        <dbReference type="ChEBI" id="CHEBI:71302"/>
    </cofactor>
    <text evidence="20">Binds 1 Mo-molybdopterin (Mo-MPT) cofactor per subunit.</text>
</comment>
<dbReference type="SUPFAM" id="SSF55447">
    <property type="entry name" value="CO dehydrogenase flavoprotein C-terminal domain-like"/>
    <property type="match status" value="1"/>
</dbReference>
<dbReference type="InterPro" id="IPR016166">
    <property type="entry name" value="FAD-bd_PCMH"/>
</dbReference>
<dbReference type="InterPro" id="IPR036010">
    <property type="entry name" value="2Fe-2S_ferredoxin-like_sf"/>
</dbReference>
<comment type="cofactor">
    <cofactor evidence="1 19">
        <name>FAD</name>
        <dbReference type="ChEBI" id="CHEBI:57692"/>
    </cofactor>
</comment>
<dbReference type="Pfam" id="PF01799">
    <property type="entry name" value="Fer2_2"/>
    <property type="match status" value="1"/>
</dbReference>
<dbReference type="Gene3D" id="3.30.365.10">
    <property type="entry name" value="Aldehyde oxidase/xanthine dehydrogenase, molybdopterin binding domain"/>
    <property type="match status" value="4"/>
</dbReference>
<dbReference type="PANTHER" id="PTHR45444">
    <property type="entry name" value="XANTHINE DEHYDROGENASE"/>
    <property type="match status" value="1"/>
</dbReference>
<evidence type="ECO:0000259" key="21">
    <source>
        <dbReference type="PROSITE" id="PS51085"/>
    </source>
</evidence>
<dbReference type="InterPro" id="IPR016169">
    <property type="entry name" value="FAD-bd_PCMH_sub2"/>
</dbReference>
<evidence type="ECO:0000256" key="4">
    <source>
        <dbReference type="ARBA" id="ARBA00013123"/>
    </source>
</evidence>
<protein>
    <recommendedName>
        <fullName evidence="4">xanthine dehydrogenase</fullName>
        <ecNumber evidence="4">1.17.1.4</ecNumber>
    </recommendedName>
</protein>
<dbReference type="Pfam" id="PF02738">
    <property type="entry name" value="MoCoBD_1"/>
    <property type="match status" value="1"/>
</dbReference>
<dbReference type="GO" id="GO:0051537">
    <property type="term" value="F:2 iron, 2 sulfur cluster binding"/>
    <property type="evidence" value="ECO:0007669"/>
    <property type="project" value="UniProtKB-KW"/>
</dbReference>
<evidence type="ECO:0000256" key="6">
    <source>
        <dbReference type="ARBA" id="ARBA00022630"/>
    </source>
</evidence>
<keyword evidence="14" id="KW-0576">Peroxisome</keyword>
<feature type="binding site" evidence="20">
    <location>
        <position position="92"/>
    </location>
    <ligand>
        <name>[2Fe-2S] cluster</name>
        <dbReference type="ChEBI" id="CHEBI:190135"/>
        <label>1</label>
    </ligand>
</feature>
<comment type="catalytic activity">
    <reaction evidence="16">
        <text>xanthine + NAD(+) + H2O = urate + NADH + H(+)</text>
        <dbReference type="Rhea" id="RHEA:16669"/>
        <dbReference type="ChEBI" id="CHEBI:15377"/>
        <dbReference type="ChEBI" id="CHEBI:15378"/>
        <dbReference type="ChEBI" id="CHEBI:17712"/>
        <dbReference type="ChEBI" id="CHEBI:17775"/>
        <dbReference type="ChEBI" id="CHEBI:57540"/>
        <dbReference type="ChEBI" id="CHEBI:57945"/>
        <dbReference type="EC" id="1.17.1.4"/>
    </reaction>
</comment>
<feature type="binding site" evidence="20">
    <location>
        <position position="56"/>
    </location>
    <ligand>
        <name>[2Fe-2S] cluster</name>
        <dbReference type="ChEBI" id="CHEBI:190135"/>
        <label>1</label>
    </ligand>
</feature>
<evidence type="ECO:0000259" key="22">
    <source>
        <dbReference type="PROSITE" id="PS51387"/>
    </source>
</evidence>
<evidence type="ECO:0000256" key="20">
    <source>
        <dbReference type="PIRSR" id="PIRSR000127-3"/>
    </source>
</evidence>
<keyword evidence="8 20" id="KW-0479">Metal-binding</keyword>
<feature type="binding site" evidence="20">
    <location>
        <position position="135"/>
    </location>
    <ligand>
        <name>[2Fe-2S] cluster</name>
        <dbReference type="ChEBI" id="CHEBI:190135"/>
        <label>2</label>
    </ligand>
</feature>
<dbReference type="Gene3D" id="3.90.1170.50">
    <property type="entry name" value="Aldehyde oxidase/xanthine dehydrogenase, a/b hammerhead"/>
    <property type="match status" value="1"/>
</dbReference>
<evidence type="ECO:0000256" key="12">
    <source>
        <dbReference type="ARBA" id="ARBA00023014"/>
    </source>
</evidence>
<dbReference type="GO" id="GO:0005506">
    <property type="term" value="F:iron ion binding"/>
    <property type="evidence" value="ECO:0007669"/>
    <property type="project" value="InterPro"/>
</dbReference>
<dbReference type="Gene3D" id="3.30.390.50">
    <property type="entry name" value="CO dehydrogenase flavoprotein, C-terminal domain"/>
    <property type="match status" value="1"/>
</dbReference>
<dbReference type="FunFam" id="3.30.43.10:FF:000001">
    <property type="entry name" value="Xanthine dehydrogenase/oxidase"/>
    <property type="match status" value="1"/>
</dbReference>
<dbReference type="InterPro" id="IPR005107">
    <property type="entry name" value="CO_DH_flav_C"/>
</dbReference>
<proteinExistence type="inferred from homology"/>
<dbReference type="InterPro" id="IPR016208">
    <property type="entry name" value="Ald_Oxase/xanthine_DH-like"/>
</dbReference>
<feature type="binding site" evidence="19">
    <location>
        <position position="369"/>
    </location>
    <ligand>
        <name>FAD</name>
        <dbReference type="ChEBI" id="CHEBI:57692"/>
    </ligand>
</feature>
<feature type="binding site" evidence="20">
    <location>
        <position position="61"/>
    </location>
    <ligand>
        <name>[2Fe-2S] cluster</name>
        <dbReference type="ChEBI" id="CHEBI:190135"/>
        <label>1</label>
    </ligand>
</feature>
<comment type="similarity">
    <text evidence="3">Belongs to the xanthine dehydrogenase family.</text>
</comment>
<dbReference type="Gene3D" id="3.30.465.10">
    <property type="match status" value="1"/>
</dbReference>
<keyword evidence="13" id="KW-0520">NAD</keyword>
<evidence type="ECO:0000256" key="8">
    <source>
        <dbReference type="ARBA" id="ARBA00022723"/>
    </source>
</evidence>
<organism evidence="23 24">
    <name type="scientific">Dictyostelium firmibasis</name>
    <dbReference type="NCBI Taxonomy" id="79012"/>
    <lineage>
        <taxon>Eukaryota</taxon>
        <taxon>Amoebozoa</taxon>
        <taxon>Evosea</taxon>
        <taxon>Eumycetozoa</taxon>
        <taxon>Dictyostelia</taxon>
        <taxon>Dictyosteliales</taxon>
        <taxon>Dictyosteliaceae</taxon>
        <taxon>Dictyostelium</taxon>
    </lineage>
</organism>
<evidence type="ECO:0000256" key="11">
    <source>
        <dbReference type="ARBA" id="ARBA00023004"/>
    </source>
</evidence>
<dbReference type="SUPFAM" id="SSF47741">
    <property type="entry name" value="CO dehydrogenase ISP C-domain like"/>
    <property type="match status" value="1"/>
</dbReference>
<dbReference type="SUPFAM" id="SSF54292">
    <property type="entry name" value="2Fe-2S ferredoxin-like"/>
    <property type="match status" value="1"/>
</dbReference>
<dbReference type="InterPro" id="IPR036683">
    <property type="entry name" value="CO_DH_flav_C_dom_sf"/>
</dbReference>
<dbReference type="FunFam" id="3.30.365.10:FF:000002">
    <property type="entry name" value="Xanthine dehydrogenase oxidase"/>
    <property type="match status" value="1"/>
</dbReference>
<feature type="binding site" evidence="20">
    <location>
        <position position="953"/>
    </location>
    <ligand>
        <name>Mo-molybdopterin</name>
        <dbReference type="ChEBI" id="CHEBI:71302"/>
    </ligand>
    <ligandPart>
        <name>Mo</name>
        <dbReference type="ChEBI" id="CHEBI:28685"/>
    </ligandPart>
</feature>
<dbReference type="FunFam" id="3.30.465.10:FF:000004">
    <property type="entry name" value="Xanthine dehydrogenase/oxidase"/>
    <property type="match status" value="1"/>
</dbReference>
<feature type="binding site" evidence="19">
    <location>
        <position position="458"/>
    </location>
    <ligand>
        <name>FAD</name>
        <dbReference type="ChEBI" id="CHEBI:57692"/>
    </ligand>
</feature>
<dbReference type="SMART" id="SM01008">
    <property type="entry name" value="Ald_Xan_dh_C"/>
    <property type="match status" value="1"/>
</dbReference>